<dbReference type="InterPro" id="IPR013261">
    <property type="entry name" value="Tim21"/>
</dbReference>
<evidence type="ECO:0000313" key="10">
    <source>
        <dbReference type="EMBL" id="WFD40358.1"/>
    </source>
</evidence>
<keyword evidence="9" id="KW-0811">Translocation</keyword>
<evidence type="ECO:0000256" key="1">
    <source>
        <dbReference type="ARBA" id="ARBA00004304"/>
    </source>
</evidence>
<dbReference type="PANTHER" id="PTHR13032">
    <property type="entry name" value="MITOCHONDRIAL IMPORT INNER MEMBRANE TRANSLOCASE SUBUNIT TIM21"/>
    <property type="match status" value="1"/>
</dbReference>
<name>A0AAF0F8I0_9BASI</name>
<keyword evidence="9" id="KW-0813">Transport</keyword>
<evidence type="ECO:0000256" key="9">
    <source>
        <dbReference type="RuleBase" id="RU367142"/>
    </source>
</evidence>
<accession>A0AAF0F8I0</accession>
<evidence type="ECO:0000256" key="4">
    <source>
        <dbReference type="ARBA" id="ARBA00022692"/>
    </source>
</evidence>
<evidence type="ECO:0000256" key="6">
    <source>
        <dbReference type="ARBA" id="ARBA00022989"/>
    </source>
</evidence>
<dbReference type="RefSeq" id="XP_060123255.1">
    <property type="nucleotide sequence ID" value="XM_060267272.1"/>
</dbReference>
<comment type="subunit">
    <text evidence="9">Component of the TIM23 complex.</text>
</comment>
<feature type="transmembrane region" description="Helical" evidence="9">
    <location>
        <begin position="113"/>
        <end position="131"/>
    </location>
</feature>
<evidence type="ECO:0000256" key="8">
    <source>
        <dbReference type="ARBA" id="ARBA00023136"/>
    </source>
</evidence>
<evidence type="ECO:0000256" key="3">
    <source>
        <dbReference type="ARBA" id="ARBA00020726"/>
    </source>
</evidence>
<keyword evidence="4 9" id="KW-0812">Transmembrane</keyword>
<keyword evidence="5" id="KW-0809">Transit peptide</keyword>
<protein>
    <recommendedName>
        <fullName evidence="3 9">Mitochondrial import inner membrane translocase subunit Tim21</fullName>
    </recommendedName>
</protein>
<keyword evidence="8 9" id="KW-0472">Membrane</keyword>
<dbReference type="EMBL" id="CP119963">
    <property type="protein sequence ID" value="WFD40358.1"/>
    <property type="molecule type" value="Genomic_DNA"/>
</dbReference>
<keyword evidence="7 9" id="KW-0496">Mitochondrion</keyword>
<proteinExistence type="inferred from homology"/>
<evidence type="ECO:0000313" key="11">
    <source>
        <dbReference type="Proteomes" id="UP001217754"/>
    </source>
</evidence>
<dbReference type="AlphaFoldDB" id="A0AAF0F8I0"/>
<dbReference type="Proteomes" id="UP001217754">
    <property type="component" value="Chromosome 6"/>
</dbReference>
<dbReference type="GO" id="GO:0005744">
    <property type="term" value="C:TIM23 mitochondrial import inner membrane translocase complex"/>
    <property type="evidence" value="ECO:0007669"/>
    <property type="project" value="UniProtKB-UniRule"/>
</dbReference>
<dbReference type="GO" id="GO:0030150">
    <property type="term" value="P:protein import into mitochondrial matrix"/>
    <property type="evidence" value="ECO:0007669"/>
    <property type="project" value="UniProtKB-UniRule"/>
</dbReference>
<sequence>MALARPSLAHRIAYIPVASCSRFLATDAKPSNDKEAQLAREQAELLQRLREGMKQSEASRQQTSLGLAGTALAEGAAGTRSSRFDRWVGEGKKWDQLKGEQKVARATVNTSRFFFIGIGAALTGVIVYALASELFAKNSPTVIYDEACKYIEKNPKVHAYLLRPYNFQTSLTEFSDYSPLNPPSHPSRPSQTVASMHTINPRTGQDTLYLHFFVEGRDKDKALSYWQIVRSGTIDGAHWLKERALDGVDAAKKWWEEQQQASEEAPVPAPAAAPVAPTKPWWITRKLRNTVHSVGELVGSSKDALGMRAVDLSSGFRSEPGTWTEGEVHIELVKDEKGVYQYKRFYIDVPSTASPLHRRVYLDQKSGDLPLR</sequence>
<comment type="similarity">
    <text evidence="2 9">Belongs to the TIM21 family.</text>
</comment>
<gene>
    <name evidence="10" type="ORF">MJAP1_003344</name>
</gene>
<evidence type="ECO:0000256" key="7">
    <source>
        <dbReference type="ARBA" id="ARBA00023128"/>
    </source>
</evidence>
<organism evidence="10 11">
    <name type="scientific">Malassezia japonica</name>
    <dbReference type="NCBI Taxonomy" id="223818"/>
    <lineage>
        <taxon>Eukaryota</taxon>
        <taxon>Fungi</taxon>
        <taxon>Dikarya</taxon>
        <taxon>Basidiomycota</taxon>
        <taxon>Ustilaginomycotina</taxon>
        <taxon>Malasseziomycetes</taxon>
        <taxon>Malasseziales</taxon>
        <taxon>Malasseziaceae</taxon>
        <taxon>Malassezia</taxon>
    </lineage>
</organism>
<keyword evidence="11" id="KW-1185">Reference proteome</keyword>
<keyword evidence="6 9" id="KW-1133">Transmembrane helix</keyword>
<comment type="function">
    <text evidence="9">Essential component of the TIM23 complex, a complex that mediates the translocation of transit peptide-containing proteins across the mitochondrial inner membrane.</text>
</comment>
<dbReference type="InterPro" id="IPR038552">
    <property type="entry name" value="Tim21_IMS_sf"/>
</dbReference>
<dbReference type="Pfam" id="PF08294">
    <property type="entry name" value="TIM21"/>
    <property type="match status" value="1"/>
</dbReference>
<keyword evidence="9" id="KW-0999">Mitochondrion inner membrane</keyword>
<dbReference type="PANTHER" id="PTHR13032:SF6">
    <property type="entry name" value="MITOCHONDRIAL IMPORT INNER MEMBRANE TRANSLOCASE SUBUNIT TIM21"/>
    <property type="match status" value="1"/>
</dbReference>
<comment type="subcellular location">
    <subcellularLocation>
        <location evidence="9">Mitochondrion inner membrane</location>
        <topology evidence="9">Single-pass membrane protein</topology>
    </subcellularLocation>
    <subcellularLocation>
        <location evidence="1">Mitochondrion membrane</location>
        <topology evidence="1">Single-pass membrane protein</topology>
    </subcellularLocation>
</comment>
<reference evidence="10" key="1">
    <citation type="submission" date="2023-03" db="EMBL/GenBank/DDBJ databases">
        <title>Mating type loci evolution in Malassezia.</title>
        <authorList>
            <person name="Coelho M.A."/>
        </authorList>
    </citation>
    <scope>NUCLEOTIDE SEQUENCE</scope>
    <source>
        <strain evidence="10">CBS 9431</strain>
    </source>
</reference>
<keyword evidence="9" id="KW-0653">Protein transport</keyword>
<dbReference type="GeneID" id="85226995"/>
<evidence type="ECO:0000256" key="2">
    <source>
        <dbReference type="ARBA" id="ARBA00010867"/>
    </source>
</evidence>
<evidence type="ECO:0000256" key="5">
    <source>
        <dbReference type="ARBA" id="ARBA00022946"/>
    </source>
</evidence>
<dbReference type="Gene3D" id="3.10.450.320">
    <property type="entry name" value="Mitochondrial import inner membrane translocase subunit Tim21"/>
    <property type="match status" value="1"/>
</dbReference>